<reference evidence="4 5" key="1">
    <citation type="submission" date="2016-07" db="EMBL/GenBank/DDBJ databases">
        <title>Pervasive Adenine N6-methylation of Active Genes in Fungi.</title>
        <authorList>
            <consortium name="DOE Joint Genome Institute"/>
            <person name="Mondo S.J."/>
            <person name="Dannebaum R.O."/>
            <person name="Kuo R.C."/>
            <person name="Labutti K."/>
            <person name="Haridas S."/>
            <person name="Kuo A."/>
            <person name="Salamov A."/>
            <person name="Ahrendt S.R."/>
            <person name="Lipzen A."/>
            <person name="Sullivan W."/>
            <person name="Andreopoulos W.B."/>
            <person name="Clum A."/>
            <person name="Lindquist E."/>
            <person name="Daum C."/>
            <person name="Ramamoorthy G.K."/>
            <person name="Gryganskyi A."/>
            <person name="Culley D."/>
            <person name="Magnuson J.K."/>
            <person name="James T.Y."/>
            <person name="O'Malley M.A."/>
            <person name="Stajich J.E."/>
            <person name="Spatafora J.W."/>
            <person name="Visel A."/>
            <person name="Grigoriev I.V."/>
        </authorList>
    </citation>
    <scope>NUCLEOTIDE SEQUENCE [LARGE SCALE GENOMIC DNA]</scope>
    <source>
        <strain evidence="4 5">JEL800</strain>
    </source>
</reference>
<organism evidence="4 5">
    <name type="scientific">Rhizoclosmatium globosum</name>
    <dbReference type="NCBI Taxonomy" id="329046"/>
    <lineage>
        <taxon>Eukaryota</taxon>
        <taxon>Fungi</taxon>
        <taxon>Fungi incertae sedis</taxon>
        <taxon>Chytridiomycota</taxon>
        <taxon>Chytridiomycota incertae sedis</taxon>
        <taxon>Chytridiomycetes</taxon>
        <taxon>Chytridiales</taxon>
        <taxon>Chytriomycetaceae</taxon>
        <taxon>Rhizoclosmatium</taxon>
    </lineage>
</organism>
<evidence type="ECO:0000256" key="3">
    <source>
        <dbReference type="SAM" id="SignalP"/>
    </source>
</evidence>
<name>A0A1Y2CRA0_9FUNG</name>
<keyword evidence="5" id="KW-1185">Reference proteome</keyword>
<accession>A0A1Y2CRA0</accession>
<dbReference type="OrthoDB" id="3798921at2759"/>
<comment type="caution">
    <text evidence="4">The sequence shown here is derived from an EMBL/GenBank/DDBJ whole genome shotgun (WGS) entry which is preliminary data.</text>
</comment>
<sequence length="91" mass="10095">MQFKLQLFILLVTLLVLSIDAALLRKSTKPQPPIIKKRQPQELACGTGLTMCNERCVNLFTSENHCGSCGSFCPGHCLDGTCTSLKKRNHF</sequence>
<dbReference type="Pfam" id="PF04885">
    <property type="entry name" value="Stig1"/>
    <property type="match status" value="1"/>
</dbReference>
<keyword evidence="2 3" id="KW-0732">Signal</keyword>
<feature type="signal peptide" evidence="3">
    <location>
        <begin position="1"/>
        <end position="21"/>
    </location>
</feature>
<dbReference type="EMBL" id="MCGO01000009">
    <property type="protein sequence ID" value="ORY49568.1"/>
    <property type="molecule type" value="Genomic_DNA"/>
</dbReference>
<gene>
    <name evidence="4" type="ORF">BCR33DRAFT_713882</name>
</gene>
<evidence type="ECO:0000313" key="5">
    <source>
        <dbReference type="Proteomes" id="UP000193642"/>
    </source>
</evidence>
<protein>
    <submittedName>
        <fullName evidence="4">Uncharacterized protein</fullName>
    </submittedName>
</protein>
<dbReference type="Proteomes" id="UP000193642">
    <property type="component" value="Unassembled WGS sequence"/>
</dbReference>
<comment type="similarity">
    <text evidence="1">Belongs to the STIG1 family.</text>
</comment>
<feature type="chain" id="PRO_5012621216" evidence="3">
    <location>
        <begin position="22"/>
        <end position="91"/>
    </location>
</feature>
<evidence type="ECO:0000256" key="1">
    <source>
        <dbReference type="ARBA" id="ARBA00006010"/>
    </source>
</evidence>
<evidence type="ECO:0000313" key="4">
    <source>
        <dbReference type="EMBL" id="ORY49568.1"/>
    </source>
</evidence>
<dbReference type="InterPro" id="IPR006969">
    <property type="entry name" value="Stig-like"/>
</dbReference>
<proteinExistence type="inferred from homology"/>
<evidence type="ECO:0000256" key="2">
    <source>
        <dbReference type="ARBA" id="ARBA00022729"/>
    </source>
</evidence>
<dbReference type="AlphaFoldDB" id="A0A1Y2CRA0"/>